<feature type="compositionally biased region" description="Basic and acidic residues" evidence="4">
    <location>
        <begin position="1"/>
        <end position="11"/>
    </location>
</feature>
<dbReference type="PROSITE" id="PS50600">
    <property type="entry name" value="ULP_PROTEASE"/>
    <property type="match status" value="1"/>
</dbReference>
<keyword evidence="3" id="KW-0378">Hydrolase</keyword>
<evidence type="ECO:0000313" key="7">
    <source>
        <dbReference type="Proteomes" id="UP001443914"/>
    </source>
</evidence>
<evidence type="ECO:0000256" key="4">
    <source>
        <dbReference type="SAM" id="MobiDB-lite"/>
    </source>
</evidence>
<organism evidence="6 7">
    <name type="scientific">Saponaria officinalis</name>
    <name type="common">Common soapwort</name>
    <name type="synonym">Lychnis saponaria</name>
    <dbReference type="NCBI Taxonomy" id="3572"/>
    <lineage>
        <taxon>Eukaryota</taxon>
        <taxon>Viridiplantae</taxon>
        <taxon>Streptophyta</taxon>
        <taxon>Embryophyta</taxon>
        <taxon>Tracheophyta</taxon>
        <taxon>Spermatophyta</taxon>
        <taxon>Magnoliopsida</taxon>
        <taxon>eudicotyledons</taxon>
        <taxon>Gunneridae</taxon>
        <taxon>Pentapetalae</taxon>
        <taxon>Caryophyllales</taxon>
        <taxon>Caryophyllaceae</taxon>
        <taxon>Caryophylleae</taxon>
        <taxon>Saponaria</taxon>
    </lineage>
</organism>
<accession>A0AAW1JNM7</accession>
<dbReference type="InterPro" id="IPR038765">
    <property type="entry name" value="Papain-like_cys_pep_sf"/>
</dbReference>
<evidence type="ECO:0000256" key="3">
    <source>
        <dbReference type="ARBA" id="ARBA00022801"/>
    </source>
</evidence>
<dbReference type="SUPFAM" id="SSF54001">
    <property type="entry name" value="Cysteine proteinases"/>
    <property type="match status" value="1"/>
</dbReference>
<evidence type="ECO:0000256" key="1">
    <source>
        <dbReference type="ARBA" id="ARBA00005234"/>
    </source>
</evidence>
<feature type="compositionally biased region" description="Polar residues" evidence="4">
    <location>
        <begin position="438"/>
        <end position="448"/>
    </location>
</feature>
<evidence type="ECO:0000256" key="2">
    <source>
        <dbReference type="ARBA" id="ARBA00022670"/>
    </source>
</evidence>
<comment type="similarity">
    <text evidence="1">Belongs to the peptidase C48 family.</text>
</comment>
<dbReference type="InterPro" id="IPR058352">
    <property type="entry name" value="DUF8039"/>
</dbReference>
<dbReference type="EMBL" id="JBDFQZ010000007">
    <property type="protein sequence ID" value="KAK9706808.1"/>
    <property type="molecule type" value="Genomic_DNA"/>
</dbReference>
<evidence type="ECO:0000313" key="6">
    <source>
        <dbReference type="EMBL" id="KAK9706808.1"/>
    </source>
</evidence>
<keyword evidence="7" id="KW-1185">Reference proteome</keyword>
<protein>
    <recommendedName>
        <fullName evidence="5">Ubiquitin-like protease family profile domain-containing protein</fullName>
    </recommendedName>
</protein>
<dbReference type="PANTHER" id="PTHR33018">
    <property type="entry name" value="OS10G0338966 PROTEIN-RELATED"/>
    <property type="match status" value="1"/>
</dbReference>
<dbReference type="GO" id="GO:0008234">
    <property type="term" value="F:cysteine-type peptidase activity"/>
    <property type="evidence" value="ECO:0007669"/>
    <property type="project" value="InterPro"/>
</dbReference>
<dbReference type="Pfam" id="PF02902">
    <property type="entry name" value="Peptidase_C48"/>
    <property type="match status" value="1"/>
</dbReference>
<feature type="region of interest" description="Disordered" evidence="4">
    <location>
        <begin position="1"/>
        <end position="40"/>
    </location>
</feature>
<dbReference type="Gene3D" id="3.40.395.10">
    <property type="entry name" value="Adenoviral Proteinase, Chain A"/>
    <property type="match status" value="1"/>
</dbReference>
<feature type="region of interest" description="Disordered" evidence="4">
    <location>
        <begin position="427"/>
        <end position="448"/>
    </location>
</feature>
<keyword evidence="2" id="KW-0645">Protease</keyword>
<reference evidence="6" key="1">
    <citation type="submission" date="2024-03" db="EMBL/GenBank/DDBJ databases">
        <title>WGS assembly of Saponaria officinalis var. Norfolk2.</title>
        <authorList>
            <person name="Jenkins J."/>
            <person name="Shu S."/>
            <person name="Grimwood J."/>
            <person name="Barry K."/>
            <person name="Goodstein D."/>
            <person name="Schmutz J."/>
            <person name="Leebens-Mack J."/>
            <person name="Osbourn A."/>
        </authorList>
    </citation>
    <scope>NUCLEOTIDE SEQUENCE [LARGE SCALE GENOMIC DNA]</scope>
    <source>
        <strain evidence="6">JIC</strain>
    </source>
</reference>
<dbReference type="PANTHER" id="PTHR33018:SF37">
    <property type="entry name" value="TRANSPOSASE TNP1_EN_SPM-LIKE DOMAIN-CONTAINING PROTEIN"/>
    <property type="match status" value="1"/>
</dbReference>
<dbReference type="GO" id="GO:0006508">
    <property type="term" value="P:proteolysis"/>
    <property type="evidence" value="ECO:0007669"/>
    <property type="project" value="UniProtKB-KW"/>
</dbReference>
<dbReference type="AlphaFoldDB" id="A0AAW1JNM7"/>
<name>A0AAW1JNM7_SAPOF</name>
<feature type="domain" description="Ubiquitin-like protease family profile" evidence="5">
    <location>
        <begin position="618"/>
        <end position="788"/>
    </location>
</feature>
<dbReference type="Proteomes" id="UP001443914">
    <property type="component" value="Unassembled WGS sequence"/>
</dbReference>
<feature type="compositionally biased region" description="Acidic residues" evidence="4">
    <location>
        <begin position="12"/>
        <end position="40"/>
    </location>
</feature>
<sequence length="801" mass="92741">MDDENRSHIQEDGDNYDTDDSRYDDELEEDEGDEEDIADEMEIISTQETRTLQNKEDRRLNDYEILADKAALLQEDIVEDCTNVSEQGNKGRCSKKVRCATKGLKVSEPMYLEFDDLDRPRGIWRLKYGQHLGFCMRKFNINWNWKDVSEGKRKLMWEDTMNLFHIPDEKRYREKFLSSVAKRFRDFKAKLVSGWITKTRQRSKSEDGKESPDIWKHIKVEDWRLFQKIKTMSPAKRKRDKAVESAKKNENHHHLGQNDFNTARQIWIKDGFYPGSTRTEATNGTRCASDVAIDVNRADDWFCAMHSKEKQTGKYVIKKPKNQEVADKLLELREKQIQGEFIPQGDKDRLYYALGEKEDHPGRARGLGGVNISVKQAFEDSASRKCGTSKKGKSSEEREAIKNELHEELRNEMMSFLRQSGLKLPDDREISPEHPLINQPQPSLSSSLVKDDTPCRLLLRDPHCGMLYEVARGKTFPMEDEQPNSIVLDHVRVKVCVVLEEFNTLRLPVPIPVYDVYTLSDVVRSFVQWPLAYVRLEEPRTPNGLGTEKGHAEIIGSNSQPTRLSATPRKGQGKDFTVESLSLSCRWLNSLVGAMIEGETFDIYFDTDLFYFKEEGKTKVHRNDLKQFLESSELSVPIIQIFMRTLRDDLKKAETGPRIGWLCPEATLDTKLLKNGPDAIAYVTEAFLKSDRNKDEFIMAPIYNSNHWMLLVICPQTYTIYEFDPITRKEGRELYMKMVVSSALKRYKLSGGHLKVTRREPLWKSVKCPQQTKSVEYGFFVLRFMFDIVKSCTTSNDLEKV</sequence>
<proteinExistence type="inferred from homology"/>
<dbReference type="Pfam" id="PF26133">
    <property type="entry name" value="DUF8039"/>
    <property type="match status" value="1"/>
</dbReference>
<gene>
    <name evidence="6" type="ORF">RND81_07G152800</name>
</gene>
<evidence type="ECO:0000259" key="5">
    <source>
        <dbReference type="PROSITE" id="PS50600"/>
    </source>
</evidence>
<comment type="caution">
    <text evidence="6">The sequence shown here is derived from an EMBL/GenBank/DDBJ whole genome shotgun (WGS) entry which is preliminary data.</text>
</comment>
<dbReference type="InterPro" id="IPR003653">
    <property type="entry name" value="Peptidase_C48_C"/>
</dbReference>